<dbReference type="PRINTS" id="PR00745">
    <property type="entry name" value="GLHYDRLASE39"/>
</dbReference>
<evidence type="ECO:0000313" key="8">
    <source>
        <dbReference type="Proteomes" id="UP000747542"/>
    </source>
</evidence>
<evidence type="ECO:0000313" key="7">
    <source>
        <dbReference type="EMBL" id="KAG7175306.1"/>
    </source>
</evidence>
<keyword evidence="8" id="KW-1185">Reference proteome</keyword>
<evidence type="ECO:0000256" key="4">
    <source>
        <dbReference type="PIRSR" id="PIRSR600514-1"/>
    </source>
</evidence>
<feature type="active site" description="Proton donor" evidence="4">
    <location>
        <position position="259"/>
    </location>
</feature>
<comment type="similarity">
    <text evidence="1">Belongs to the glycosyl hydrolase 39 family.</text>
</comment>
<dbReference type="Gene3D" id="2.60.40.10">
    <property type="entry name" value="Immunoglobulins"/>
    <property type="match status" value="1"/>
</dbReference>
<protein>
    <submittedName>
        <fullName evidence="7">Alpha-L-iduronidase-like</fullName>
    </submittedName>
</protein>
<feature type="domain" description="Glycosyl hydrolases family 39 N-terminal catalytic" evidence="5">
    <location>
        <begin position="138"/>
        <end position="351"/>
    </location>
</feature>
<evidence type="ECO:0000256" key="1">
    <source>
        <dbReference type="ARBA" id="ARBA00008875"/>
    </source>
</evidence>
<evidence type="ECO:0000259" key="6">
    <source>
        <dbReference type="Pfam" id="PF21200"/>
    </source>
</evidence>
<feature type="domain" description="Alpha-L-iduronidase C-terminal" evidence="6">
    <location>
        <begin position="612"/>
        <end position="659"/>
    </location>
</feature>
<dbReference type="InterPro" id="IPR017853">
    <property type="entry name" value="GH"/>
</dbReference>
<accession>A0A8J5TID6</accession>
<dbReference type="AlphaFoldDB" id="A0A8J5TID6"/>
<dbReference type="InterPro" id="IPR000514">
    <property type="entry name" value="Glyco_hydro_39"/>
</dbReference>
<dbReference type="Pfam" id="PF01229">
    <property type="entry name" value="Glyco_hydro_39"/>
    <property type="match status" value="1"/>
</dbReference>
<dbReference type="InterPro" id="IPR051923">
    <property type="entry name" value="Glycosyl_Hydrolase_39"/>
</dbReference>
<feature type="non-terminal residue" evidence="7">
    <location>
        <position position="683"/>
    </location>
</feature>
<dbReference type="PANTHER" id="PTHR12631">
    <property type="entry name" value="ALPHA-L-IDURONIDASE"/>
    <property type="match status" value="1"/>
</dbReference>
<keyword evidence="3" id="KW-0326">Glycosidase</keyword>
<dbReference type="SUPFAM" id="SSF51445">
    <property type="entry name" value="(Trans)glycosidases"/>
    <property type="match status" value="1"/>
</dbReference>
<proteinExistence type="inferred from homology"/>
<dbReference type="Gene3D" id="3.20.20.80">
    <property type="entry name" value="Glycosidases"/>
    <property type="match status" value="1"/>
</dbReference>
<dbReference type="EMBL" id="JAHLQT010006108">
    <property type="protein sequence ID" value="KAG7175306.1"/>
    <property type="molecule type" value="Genomic_DNA"/>
</dbReference>
<evidence type="ECO:0000259" key="5">
    <source>
        <dbReference type="Pfam" id="PF01229"/>
    </source>
</evidence>
<dbReference type="InterPro" id="IPR049167">
    <property type="entry name" value="GH39_C"/>
</dbReference>
<evidence type="ECO:0000256" key="3">
    <source>
        <dbReference type="ARBA" id="ARBA00023295"/>
    </source>
</evidence>
<dbReference type="GO" id="GO:0005975">
    <property type="term" value="P:carbohydrate metabolic process"/>
    <property type="evidence" value="ECO:0007669"/>
    <property type="project" value="InterPro"/>
</dbReference>
<keyword evidence="2" id="KW-0378">Hydrolase</keyword>
<dbReference type="Proteomes" id="UP000747542">
    <property type="component" value="Unassembled WGS sequence"/>
</dbReference>
<sequence length="683" mass="78755">STTYHTTTRQYDAGSRQTKRPRSLHSHFLYINEEFRHPFGNITITYHYQLLRSRFAPYNHEDISFDWCSVLCDAPWLPVEGRCWYTHTNAREHTICAPTPRRKHLLGWWLLPFHTHNKDLWRIPPAPHSDRHPFLLSLDEKLNLALIGSLPHDAIAQVRIHWLLDLIQGSIENGTPRYNFTQLDVMMDHLHQYHLRPGFELMGNPGNIFTDLENITQVLWWRRLVAETARRYVGEETYCACCRYGLEWVSSWRWESWNEPDHHDFDNLNFTIRGFLNYYDSCRAGLDDVSNRLVLGGPGGSCRAPGYSRMCWALLQHCHNGSSFFTPGRPPRIDFISFHKKGSASPQLPTHQLRQRLPQLQAKFLQPEDFDGQVQLVKKSSYDVMAVLSLLGDRTLTYTLHHHDPSAASSEDTPALNTQENISPLHNDQNGSHNINYPGTPEKYLLGAAEPRPGVHERTVSDHNFERKRESRIFQTREREPRYRGQKTIDGRDNMLREKKNAKNKSKHIDVENIKQDNTNKATTPKRLFRSTNTDEVQQGAITVSKTWESTLLLSLSNGTEKSKTGPRQSRPTKLVTFRPGILYLRVKLSLPDVQVIHLCQTTTVTPGQVVGVKTVGVTSSDLLVTWSDADINTRCVLRYEVEVSHEGRGGPYTSITRHHRRLPTNNFWYSLPTLHGQYLGKL</sequence>
<dbReference type="PANTHER" id="PTHR12631:SF8">
    <property type="entry name" value="ALPHA-L-IDURONIDASE"/>
    <property type="match status" value="1"/>
</dbReference>
<dbReference type="GO" id="GO:0003940">
    <property type="term" value="F:L-iduronidase activity"/>
    <property type="evidence" value="ECO:0007669"/>
    <property type="project" value="TreeGrafter"/>
</dbReference>
<evidence type="ECO:0000256" key="2">
    <source>
        <dbReference type="ARBA" id="ARBA00022801"/>
    </source>
</evidence>
<dbReference type="InterPro" id="IPR049166">
    <property type="entry name" value="GH39_cat"/>
</dbReference>
<dbReference type="Pfam" id="PF21200">
    <property type="entry name" value="Glyco_hydro_39_C"/>
    <property type="match status" value="1"/>
</dbReference>
<organism evidence="7 8">
    <name type="scientific">Homarus americanus</name>
    <name type="common">American lobster</name>
    <dbReference type="NCBI Taxonomy" id="6706"/>
    <lineage>
        <taxon>Eukaryota</taxon>
        <taxon>Metazoa</taxon>
        <taxon>Ecdysozoa</taxon>
        <taxon>Arthropoda</taxon>
        <taxon>Crustacea</taxon>
        <taxon>Multicrustacea</taxon>
        <taxon>Malacostraca</taxon>
        <taxon>Eumalacostraca</taxon>
        <taxon>Eucarida</taxon>
        <taxon>Decapoda</taxon>
        <taxon>Pleocyemata</taxon>
        <taxon>Astacidea</taxon>
        <taxon>Nephropoidea</taxon>
        <taxon>Nephropidae</taxon>
        <taxon>Homarus</taxon>
    </lineage>
</organism>
<dbReference type="InterPro" id="IPR013783">
    <property type="entry name" value="Ig-like_fold"/>
</dbReference>
<comment type="caution">
    <text evidence="7">The sequence shown here is derived from an EMBL/GenBank/DDBJ whole genome shotgun (WGS) entry which is preliminary data.</text>
</comment>
<name>A0A8J5TID6_HOMAM</name>
<gene>
    <name evidence="7" type="primary">Idua-L</name>
    <name evidence="7" type="ORF">Hamer_G001363</name>
</gene>
<reference evidence="7" key="1">
    <citation type="journal article" date="2021" name="Sci. Adv.">
        <title>The American lobster genome reveals insights on longevity, neural, and immune adaptations.</title>
        <authorList>
            <person name="Polinski J.M."/>
            <person name="Zimin A.V."/>
            <person name="Clark K.F."/>
            <person name="Kohn A.B."/>
            <person name="Sadowski N."/>
            <person name="Timp W."/>
            <person name="Ptitsyn A."/>
            <person name="Khanna P."/>
            <person name="Romanova D.Y."/>
            <person name="Williams P."/>
            <person name="Greenwood S.J."/>
            <person name="Moroz L.L."/>
            <person name="Walt D.R."/>
            <person name="Bodnar A.G."/>
        </authorList>
    </citation>
    <scope>NUCLEOTIDE SEQUENCE</scope>
    <source>
        <strain evidence="7">GMGI-L3</strain>
    </source>
</reference>